<dbReference type="Proteomes" id="UP000249091">
    <property type="component" value="Chromosome 1"/>
</dbReference>
<evidence type="ECO:0000313" key="2">
    <source>
        <dbReference type="EMBL" id="SQI37981.1"/>
    </source>
</evidence>
<dbReference type="EMBL" id="LS483468">
    <property type="protein sequence ID" value="SQI37981.1"/>
    <property type="molecule type" value="Genomic_DNA"/>
</dbReference>
<reference evidence="2 3" key="1">
    <citation type="submission" date="2018-06" db="EMBL/GenBank/DDBJ databases">
        <authorList>
            <consortium name="Pathogen Informatics"/>
            <person name="Doyle S."/>
        </authorList>
    </citation>
    <scope>NUCLEOTIDE SEQUENCE [LARGE SCALE GENOMIC DNA]</scope>
    <source>
        <strain evidence="2 3">NCTC10994</strain>
    </source>
</reference>
<dbReference type="AlphaFoldDB" id="A0A2X4UGY6"/>
<feature type="region of interest" description="Disordered" evidence="1">
    <location>
        <begin position="1"/>
        <end position="33"/>
    </location>
</feature>
<evidence type="ECO:0000256" key="1">
    <source>
        <dbReference type="SAM" id="MobiDB-lite"/>
    </source>
</evidence>
<name>A0A2X4UGY6_9NOCA</name>
<gene>
    <name evidence="2" type="ORF">NCTC10994_03831</name>
</gene>
<sequence length="54" mass="5728">MTSCHEQLPLQPSPVVKDTMSDTQNTLPASSRAAESLPGVCFTTLSLRAEAVNP</sequence>
<dbReference type="KEGG" id="rcr:NCTC10994_03831"/>
<evidence type="ECO:0000313" key="3">
    <source>
        <dbReference type="Proteomes" id="UP000249091"/>
    </source>
</evidence>
<protein>
    <submittedName>
        <fullName evidence="2">Uncharacterized protein</fullName>
    </submittedName>
</protein>
<keyword evidence="3" id="KW-1185">Reference proteome</keyword>
<proteinExistence type="predicted"/>
<accession>A0A2X4UGY6</accession>
<organism evidence="2 3">
    <name type="scientific">Rhodococcus coprophilus</name>
    <dbReference type="NCBI Taxonomy" id="38310"/>
    <lineage>
        <taxon>Bacteria</taxon>
        <taxon>Bacillati</taxon>
        <taxon>Actinomycetota</taxon>
        <taxon>Actinomycetes</taxon>
        <taxon>Mycobacteriales</taxon>
        <taxon>Nocardiaceae</taxon>
        <taxon>Rhodococcus</taxon>
    </lineage>
</organism>